<protein>
    <recommendedName>
        <fullName evidence="3">Pentatricopeptide repeat-containing protein</fullName>
    </recommendedName>
</protein>
<evidence type="ECO:0008006" key="3">
    <source>
        <dbReference type="Google" id="ProtNLM"/>
    </source>
</evidence>
<evidence type="ECO:0000313" key="2">
    <source>
        <dbReference type="Proteomes" id="UP000596660"/>
    </source>
</evidence>
<dbReference type="Gramene" id="AUR62000651-RA">
    <property type="protein sequence ID" value="AUR62000651-RA:cds"/>
    <property type="gene ID" value="AUR62000651"/>
</dbReference>
<evidence type="ECO:0000313" key="1">
    <source>
        <dbReference type="EnsemblPlants" id="AUR62000651-RA:cds"/>
    </source>
</evidence>
<dbReference type="EnsemblPlants" id="AUR62000651-RA">
    <property type="protein sequence ID" value="AUR62000651-RA:cds"/>
    <property type="gene ID" value="AUR62000651"/>
</dbReference>
<reference evidence="1" key="1">
    <citation type="journal article" date="2017" name="Nature">
        <title>The genome of Chenopodium quinoa.</title>
        <authorList>
            <person name="Jarvis D.E."/>
            <person name="Ho Y.S."/>
            <person name="Lightfoot D.J."/>
            <person name="Schmoeckel S.M."/>
            <person name="Li B."/>
            <person name="Borm T.J.A."/>
            <person name="Ohyanagi H."/>
            <person name="Mineta K."/>
            <person name="Michell C.T."/>
            <person name="Saber N."/>
            <person name="Kharbatia N.M."/>
            <person name="Rupper R.R."/>
            <person name="Sharp A.R."/>
            <person name="Dally N."/>
            <person name="Boughton B.A."/>
            <person name="Woo Y.H."/>
            <person name="Gao G."/>
            <person name="Schijlen E.G.W.M."/>
            <person name="Guo X."/>
            <person name="Momin A.A."/>
            <person name="Negrao S."/>
            <person name="Al-Babili S."/>
            <person name="Gehring C."/>
            <person name="Roessner U."/>
            <person name="Jung C."/>
            <person name="Murphy K."/>
            <person name="Arold S.T."/>
            <person name="Gojobori T."/>
            <person name="van der Linden C.G."/>
            <person name="van Loo E.N."/>
            <person name="Jellen E.N."/>
            <person name="Maughan P.J."/>
            <person name="Tester M."/>
        </authorList>
    </citation>
    <scope>NUCLEOTIDE SEQUENCE [LARGE SCALE GENOMIC DNA]</scope>
    <source>
        <strain evidence="1">cv. PI 614886</strain>
    </source>
</reference>
<name>A0A803KNP5_CHEQI</name>
<dbReference type="AlphaFoldDB" id="A0A803KNP5"/>
<dbReference type="Gene3D" id="1.25.40.10">
    <property type="entry name" value="Tetratricopeptide repeat domain"/>
    <property type="match status" value="1"/>
</dbReference>
<sequence length="91" mass="10208">MLEGMTTSGVIPDIVTYNFLIDGLYQVSDLIKQWKSCLNSELRGFLCGNDVQKASEFFRIMNSKGLAPDACTTLLLHHLLAACYVYLFKVL</sequence>
<reference evidence="1" key="2">
    <citation type="submission" date="2021-03" db="UniProtKB">
        <authorList>
            <consortium name="EnsemblPlants"/>
        </authorList>
    </citation>
    <scope>IDENTIFICATION</scope>
</reference>
<dbReference type="InterPro" id="IPR011990">
    <property type="entry name" value="TPR-like_helical_dom_sf"/>
</dbReference>
<proteinExistence type="predicted"/>
<accession>A0A803KNP5</accession>
<organism evidence="1 2">
    <name type="scientific">Chenopodium quinoa</name>
    <name type="common">Quinoa</name>
    <dbReference type="NCBI Taxonomy" id="63459"/>
    <lineage>
        <taxon>Eukaryota</taxon>
        <taxon>Viridiplantae</taxon>
        <taxon>Streptophyta</taxon>
        <taxon>Embryophyta</taxon>
        <taxon>Tracheophyta</taxon>
        <taxon>Spermatophyta</taxon>
        <taxon>Magnoliopsida</taxon>
        <taxon>eudicotyledons</taxon>
        <taxon>Gunneridae</taxon>
        <taxon>Pentapetalae</taxon>
        <taxon>Caryophyllales</taxon>
        <taxon>Chenopodiaceae</taxon>
        <taxon>Chenopodioideae</taxon>
        <taxon>Atripliceae</taxon>
        <taxon>Chenopodium</taxon>
    </lineage>
</organism>
<dbReference type="Proteomes" id="UP000596660">
    <property type="component" value="Unplaced"/>
</dbReference>
<keyword evidence="2" id="KW-1185">Reference proteome</keyword>